<sequence>MLTSSTRPVPRPSLSLSNLPAAATRPSPPCLFPRKWHFMVSFGASSSAAAAAPAPGVNLQPLESALAKKDSNAVKEALDQLREVGWAKRWSSQPYVSRRTTSLRELTSLGIKNAENLAIPSVRNDAAFLFTVVGTTGFLAILAGQLSGVSLSISINSHNEGVSVCICSCVISIPCLSGSKGSESLLWK</sequence>
<evidence type="ECO:0000256" key="1">
    <source>
        <dbReference type="SAM" id="MobiDB-lite"/>
    </source>
</evidence>
<dbReference type="EMBL" id="GGEC01034648">
    <property type="protein sequence ID" value="MBX15132.1"/>
    <property type="molecule type" value="Transcribed_RNA"/>
</dbReference>
<organism evidence="2">
    <name type="scientific">Rhizophora mucronata</name>
    <name type="common">Asiatic mangrove</name>
    <dbReference type="NCBI Taxonomy" id="61149"/>
    <lineage>
        <taxon>Eukaryota</taxon>
        <taxon>Viridiplantae</taxon>
        <taxon>Streptophyta</taxon>
        <taxon>Embryophyta</taxon>
        <taxon>Tracheophyta</taxon>
        <taxon>Spermatophyta</taxon>
        <taxon>Magnoliopsida</taxon>
        <taxon>eudicotyledons</taxon>
        <taxon>Gunneridae</taxon>
        <taxon>Pentapetalae</taxon>
        <taxon>rosids</taxon>
        <taxon>fabids</taxon>
        <taxon>Malpighiales</taxon>
        <taxon>Rhizophoraceae</taxon>
        <taxon>Rhizophora</taxon>
    </lineage>
</organism>
<accession>A0A2P2LAY6</accession>
<proteinExistence type="predicted"/>
<feature type="region of interest" description="Disordered" evidence="1">
    <location>
        <begin position="1"/>
        <end position="24"/>
    </location>
</feature>
<dbReference type="PANTHER" id="PTHR33471">
    <property type="entry name" value="ATP-DEPENDENT ZINC METALLOPROTEASE-RELATED"/>
    <property type="match status" value="1"/>
</dbReference>
<name>A0A2P2LAY6_RHIMU</name>
<protein>
    <submittedName>
        <fullName evidence="2">Uncharacterized protein LOC107425474</fullName>
    </submittedName>
</protein>
<reference evidence="2" key="1">
    <citation type="submission" date="2018-02" db="EMBL/GenBank/DDBJ databases">
        <title>Rhizophora mucronata_Transcriptome.</title>
        <authorList>
            <person name="Meera S.P."/>
            <person name="Sreeshan A."/>
            <person name="Augustine A."/>
        </authorList>
    </citation>
    <scope>NUCLEOTIDE SEQUENCE</scope>
    <source>
        <tissue evidence="2">Leaf</tissue>
    </source>
</reference>
<evidence type="ECO:0000313" key="2">
    <source>
        <dbReference type="EMBL" id="MBX15132.1"/>
    </source>
</evidence>
<dbReference type="AlphaFoldDB" id="A0A2P2LAY6"/>
<dbReference type="PANTHER" id="PTHR33471:SF7">
    <property type="entry name" value="ATP-DEPENDENT ZINC METALLOPROTEASE-RELATED"/>
    <property type="match status" value="1"/>
</dbReference>